<evidence type="ECO:0000313" key="5">
    <source>
        <dbReference type="EMBL" id="PDQ22566.1"/>
    </source>
</evidence>
<evidence type="ECO:0000256" key="3">
    <source>
        <dbReference type="ARBA" id="ARBA00023163"/>
    </source>
</evidence>
<dbReference type="GO" id="GO:0006355">
    <property type="term" value="P:regulation of DNA-templated transcription"/>
    <property type="evidence" value="ECO:0007669"/>
    <property type="project" value="InterPro"/>
</dbReference>
<evidence type="ECO:0000256" key="1">
    <source>
        <dbReference type="ARBA" id="ARBA00023015"/>
    </source>
</evidence>
<keyword evidence="6" id="KW-1185">Reference proteome</keyword>
<dbReference type="GO" id="GO:0003677">
    <property type="term" value="F:DNA binding"/>
    <property type="evidence" value="ECO:0007669"/>
    <property type="project" value="UniProtKB-KW"/>
</dbReference>
<reference evidence="5 6" key="1">
    <citation type="submission" date="2017-09" db="EMBL/GenBank/DDBJ databases">
        <title>Mesorhizobum sanjuanii sp. nov. isolated from nodules of Lotus tenuis in saline-alkaline lowlands of Flooding Pampa.</title>
        <authorList>
            <person name="Sannazzaro A.I."/>
            <person name="Torres Tejerizo G.A."/>
            <person name="Fontana F."/>
            <person name="Cumpa Velazquez L.M."/>
            <person name="Hansen L."/>
            <person name="Pistorio M."/>
            <person name="Estrella M.J."/>
        </authorList>
    </citation>
    <scope>NUCLEOTIDE SEQUENCE [LARGE SCALE GENOMIC DNA]</scope>
    <source>
        <strain evidence="5 6">BSA136</strain>
    </source>
</reference>
<dbReference type="InterPro" id="IPR000792">
    <property type="entry name" value="Tscrpt_reg_LuxR_C"/>
</dbReference>
<dbReference type="PRINTS" id="PR00038">
    <property type="entry name" value="HTHLUXR"/>
</dbReference>
<dbReference type="Gene3D" id="1.10.10.10">
    <property type="entry name" value="Winged helix-like DNA-binding domain superfamily/Winged helix DNA-binding domain"/>
    <property type="match status" value="1"/>
</dbReference>
<dbReference type="Proteomes" id="UP000219182">
    <property type="component" value="Unassembled WGS sequence"/>
</dbReference>
<evidence type="ECO:0000256" key="2">
    <source>
        <dbReference type="ARBA" id="ARBA00023125"/>
    </source>
</evidence>
<dbReference type="InterPro" id="IPR016032">
    <property type="entry name" value="Sig_transdc_resp-reg_C-effctor"/>
</dbReference>
<dbReference type="SUPFAM" id="SSF46894">
    <property type="entry name" value="C-terminal effector domain of the bipartite response regulators"/>
    <property type="match status" value="1"/>
</dbReference>
<dbReference type="InterPro" id="IPR005143">
    <property type="entry name" value="TF_LuxR_autoind-bd_dom"/>
</dbReference>
<dbReference type="CDD" id="cd06170">
    <property type="entry name" value="LuxR_C_like"/>
    <property type="match status" value="1"/>
</dbReference>
<dbReference type="InterPro" id="IPR036693">
    <property type="entry name" value="TF_LuxR_autoind-bd_dom_sf"/>
</dbReference>
<evidence type="ECO:0000259" key="4">
    <source>
        <dbReference type="PROSITE" id="PS50043"/>
    </source>
</evidence>
<dbReference type="AlphaFoldDB" id="A0A2A6FLM8"/>
<feature type="domain" description="HTH luxR-type" evidence="4">
    <location>
        <begin position="172"/>
        <end position="237"/>
    </location>
</feature>
<keyword evidence="2" id="KW-0238">DNA-binding</keyword>
<organism evidence="5 6">
    <name type="scientific">Mesorhizobium sanjuanii</name>
    <dbReference type="NCBI Taxonomy" id="2037900"/>
    <lineage>
        <taxon>Bacteria</taxon>
        <taxon>Pseudomonadati</taxon>
        <taxon>Pseudomonadota</taxon>
        <taxon>Alphaproteobacteria</taxon>
        <taxon>Hyphomicrobiales</taxon>
        <taxon>Phyllobacteriaceae</taxon>
        <taxon>Mesorhizobium</taxon>
    </lineage>
</organism>
<dbReference type="InterPro" id="IPR036388">
    <property type="entry name" value="WH-like_DNA-bd_sf"/>
</dbReference>
<keyword evidence="3" id="KW-0804">Transcription</keyword>
<dbReference type="Pfam" id="PF03472">
    <property type="entry name" value="Autoind_bind"/>
    <property type="match status" value="1"/>
</dbReference>
<protein>
    <submittedName>
        <fullName evidence="5">Transcriptional regulator</fullName>
    </submittedName>
</protein>
<proteinExistence type="predicted"/>
<gene>
    <name evidence="5" type="ORF">CN311_02995</name>
</gene>
<keyword evidence="1" id="KW-0805">Transcription regulation</keyword>
<dbReference type="PANTHER" id="PTHR44688:SF16">
    <property type="entry name" value="DNA-BINDING TRANSCRIPTIONAL ACTIVATOR DEVR_DOSR"/>
    <property type="match status" value="1"/>
</dbReference>
<accession>A0A2A6FLM8</accession>
<name>A0A2A6FLM8_9HYPH</name>
<dbReference type="PANTHER" id="PTHR44688">
    <property type="entry name" value="DNA-BINDING TRANSCRIPTIONAL ACTIVATOR DEVR_DOSR"/>
    <property type="match status" value="1"/>
</dbReference>
<dbReference type="SUPFAM" id="SSF75516">
    <property type="entry name" value="Pheromone-binding domain of LuxR-like quorum-sensing transcription factors"/>
    <property type="match status" value="1"/>
</dbReference>
<dbReference type="Pfam" id="PF00196">
    <property type="entry name" value="GerE"/>
    <property type="match status" value="1"/>
</dbReference>
<dbReference type="EMBL" id="NWQG01000013">
    <property type="protein sequence ID" value="PDQ22566.1"/>
    <property type="molecule type" value="Genomic_DNA"/>
</dbReference>
<comment type="caution">
    <text evidence="5">The sequence shown here is derived from an EMBL/GenBank/DDBJ whole genome shotgun (WGS) entry which is preliminary data.</text>
</comment>
<dbReference type="PROSITE" id="PS50043">
    <property type="entry name" value="HTH_LUXR_2"/>
    <property type="match status" value="1"/>
</dbReference>
<evidence type="ECO:0000313" key="6">
    <source>
        <dbReference type="Proteomes" id="UP000219182"/>
    </source>
</evidence>
<dbReference type="RefSeq" id="WP_097571929.1">
    <property type="nucleotide sequence ID" value="NZ_NWQG01000013.1"/>
</dbReference>
<sequence>MQLVFETLLEQLSLSVDEVDFHNALANAAGAFDIPAFAYLSLVSDRVTKPRLISNYHSGWASHYLRHQYERIDPVIQWARCSECPFQWGPGLGHAGISTRQQQLFDEAAEFGICCGLTIPLVDRRGGVAAMTFAADRLDPTFMRFAEQYEQALEIMAMCFHISVRRKLSGGLAVDGVSLTPREYECLQWTAKGKSAWEIGCILGIKERTAAFHLDNAKKKLGVRTKNQAVTLLATSRSSIL</sequence>
<dbReference type="SMART" id="SM00421">
    <property type="entry name" value="HTH_LUXR"/>
    <property type="match status" value="1"/>
</dbReference>
<dbReference type="Gene3D" id="3.30.450.80">
    <property type="entry name" value="Transcription factor LuxR-like, autoinducer-binding domain"/>
    <property type="match status" value="1"/>
</dbReference>